<dbReference type="InterPro" id="IPR034718">
    <property type="entry name" value="RlpA"/>
</dbReference>
<dbReference type="Proteomes" id="UP001171916">
    <property type="component" value="Unassembled WGS sequence"/>
</dbReference>
<evidence type="ECO:0000313" key="7">
    <source>
        <dbReference type="Proteomes" id="UP001171916"/>
    </source>
</evidence>
<dbReference type="InterPro" id="IPR012997">
    <property type="entry name" value="RplA"/>
</dbReference>
<protein>
    <recommendedName>
        <fullName evidence="3">Probable endolytic peptidoglycan transglycosylase RlpA</fullName>
        <ecNumber evidence="3">4.2.2.-</ecNumber>
    </recommendedName>
</protein>
<keyword evidence="7" id="KW-1185">Reference proteome</keyword>
<dbReference type="PANTHER" id="PTHR34183">
    <property type="entry name" value="ENDOLYTIC PEPTIDOGLYCAN TRANSGLYCOSYLASE RLPA"/>
    <property type="match status" value="1"/>
</dbReference>
<dbReference type="CDD" id="cd22268">
    <property type="entry name" value="DPBB_RlpA-like"/>
    <property type="match status" value="1"/>
</dbReference>
<dbReference type="SUPFAM" id="SSF50685">
    <property type="entry name" value="Barwin-like endoglucanases"/>
    <property type="match status" value="1"/>
</dbReference>
<feature type="domain" description="RlpA-like protein double-psi beta-barrel" evidence="5">
    <location>
        <begin position="42"/>
        <end position="130"/>
    </location>
</feature>
<keyword evidence="2 3" id="KW-0961">Cell wall biogenesis/degradation</keyword>
<dbReference type="EC" id="4.2.2.-" evidence="3"/>
<gene>
    <name evidence="3" type="primary">rlpA</name>
    <name evidence="6" type="ORF">QVH07_14970</name>
</gene>
<evidence type="ECO:0000256" key="2">
    <source>
        <dbReference type="ARBA" id="ARBA00023316"/>
    </source>
</evidence>
<reference evidence="6" key="1">
    <citation type="submission" date="2023-06" db="EMBL/GenBank/DDBJ databases">
        <title>Robiginitalea aurantiacus sp. nov. and Algoriphagus sediminis sp. nov., isolated from coastal sediment.</title>
        <authorList>
            <person name="Zhou Z.Y."/>
            <person name="An J."/>
            <person name="Jia Y.W."/>
            <person name="Du Z.J."/>
        </authorList>
    </citation>
    <scope>NUCLEOTIDE SEQUENCE</scope>
    <source>
        <strain evidence="6">C2-7</strain>
    </source>
</reference>
<accession>A0ABT7YG04</accession>
<evidence type="ECO:0000259" key="5">
    <source>
        <dbReference type="Pfam" id="PF03330"/>
    </source>
</evidence>
<dbReference type="PANTHER" id="PTHR34183:SF1">
    <property type="entry name" value="ENDOLYTIC PEPTIDOGLYCAN TRANSGLYCOSYLASE RLPA"/>
    <property type="match status" value="1"/>
</dbReference>
<evidence type="ECO:0000256" key="1">
    <source>
        <dbReference type="ARBA" id="ARBA00023239"/>
    </source>
</evidence>
<organism evidence="6 7">
    <name type="scientific">Algoriphagus sediminis</name>
    <dbReference type="NCBI Taxonomy" id="3057113"/>
    <lineage>
        <taxon>Bacteria</taxon>
        <taxon>Pseudomonadati</taxon>
        <taxon>Bacteroidota</taxon>
        <taxon>Cytophagia</taxon>
        <taxon>Cytophagales</taxon>
        <taxon>Cyclobacteriaceae</taxon>
        <taxon>Algoriphagus</taxon>
    </lineage>
</organism>
<dbReference type="Gene3D" id="2.40.40.10">
    <property type="entry name" value="RlpA-like domain"/>
    <property type="match status" value="1"/>
</dbReference>
<evidence type="ECO:0000313" key="6">
    <source>
        <dbReference type="EMBL" id="MDN3205461.1"/>
    </source>
</evidence>
<evidence type="ECO:0000256" key="4">
    <source>
        <dbReference type="RuleBase" id="RU003495"/>
    </source>
</evidence>
<dbReference type="InterPro" id="IPR009009">
    <property type="entry name" value="RlpA-like_DPBB"/>
</dbReference>
<proteinExistence type="inferred from homology"/>
<dbReference type="Pfam" id="PF03330">
    <property type="entry name" value="DPBB_1"/>
    <property type="match status" value="1"/>
</dbReference>
<comment type="similarity">
    <text evidence="3 4">Belongs to the RlpA family.</text>
</comment>
<dbReference type="RefSeq" id="WP_290001877.1">
    <property type="nucleotide sequence ID" value="NZ_JAUEPH010000006.1"/>
</dbReference>
<dbReference type="HAMAP" id="MF_02071">
    <property type="entry name" value="RlpA"/>
    <property type="match status" value="1"/>
</dbReference>
<sequence length="137" mass="15228">MTKNDAGGLLNRKVVKVFLALAFTVVLTLSGKAQIVDTLTIQEGLASFYGKRFHGRMTASGEIFHMDSMTAAHKSLPFDSWVKVTRADTGQAVWVRINDRLPKTSRRIIDLSRSAAMELDMINEGLVKVSLEIVKYN</sequence>
<dbReference type="InterPro" id="IPR036908">
    <property type="entry name" value="RlpA-like_sf"/>
</dbReference>
<name>A0ABT7YG04_9BACT</name>
<keyword evidence="1 3" id="KW-0456">Lyase</keyword>
<evidence type="ECO:0000256" key="3">
    <source>
        <dbReference type="HAMAP-Rule" id="MF_02071"/>
    </source>
</evidence>
<dbReference type="NCBIfam" id="TIGR00413">
    <property type="entry name" value="rlpA"/>
    <property type="match status" value="1"/>
</dbReference>
<comment type="function">
    <text evidence="3">Lytic transglycosylase with a strong preference for naked glycan strands that lack stem peptides.</text>
</comment>
<comment type="caution">
    <text evidence="6">The sequence shown here is derived from an EMBL/GenBank/DDBJ whole genome shotgun (WGS) entry which is preliminary data.</text>
</comment>
<dbReference type="EMBL" id="JAUEPH010000006">
    <property type="protein sequence ID" value="MDN3205461.1"/>
    <property type="molecule type" value="Genomic_DNA"/>
</dbReference>